<protein>
    <submittedName>
        <fullName evidence="7">LemA family protein</fullName>
    </submittedName>
</protein>
<keyword evidence="8" id="KW-1185">Reference proteome</keyword>
<evidence type="ECO:0000256" key="4">
    <source>
        <dbReference type="ARBA" id="ARBA00022989"/>
    </source>
</evidence>
<gene>
    <name evidence="7" type="ORF">P4447_04115</name>
</gene>
<evidence type="ECO:0000313" key="8">
    <source>
        <dbReference type="Proteomes" id="UP001330749"/>
    </source>
</evidence>
<feature type="coiled-coil region" evidence="6">
    <location>
        <begin position="112"/>
        <end position="139"/>
    </location>
</feature>
<dbReference type="Pfam" id="PF04011">
    <property type="entry name" value="LemA"/>
    <property type="match status" value="1"/>
</dbReference>
<evidence type="ECO:0000256" key="3">
    <source>
        <dbReference type="ARBA" id="ARBA00022692"/>
    </source>
</evidence>
<dbReference type="SUPFAM" id="SSF140478">
    <property type="entry name" value="LemA-like"/>
    <property type="match status" value="1"/>
</dbReference>
<evidence type="ECO:0000256" key="6">
    <source>
        <dbReference type="SAM" id="Coils"/>
    </source>
</evidence>
<dbReference type="PANTHER" id="PTHR34478">
    <property type="entry name" value="PROTEIN LEMA"/>
    <property type="match status" value="1"/>
</dbReference>
<evidence type="ECO:0000256" key="2">
    <source>
        <dbReference type="ARBA" id="ARBA00008854"/>
    </source>
</evidence>
<dbReference type="InterPro" id="IPR007156">
    <property type="entry name" value="MamQ_LemA"/>
</dbReference>
<dbReference type="EMBL" id="JARMQG010000041">
    <property type="protein sequence ID" value="MED3561733.1"/>
    <property type="molecule type" value="Genomic_DNA"/>
</dbReference>
<evidence type="ECO:0000256" key="5">
    <source>
        <dbReference type="ARBA" id="ARBA00023136"/>
    </source>
</evidence>
<evidence type="ECO:0000313" key="7">
    <source>
        <dbReference type="EMBL" id="MED3561733.1"/>
    </source>
</evidence>
<keyword evidence="3" id="KW-0812">Transmembrane</keyword>
<dbReference type="Gene3D" id="1.20.1440.20">
    <property type="entry name" value="LemA-like domain"/>
    <property type="match status" value="1"/>
</dbReference>
<keyword evidence="5" id="KW-0472">Membrane</keyword>
<organism evidence="7 8">
    <name type="scientific">Bacillus xiapuensis</name>
    <dbReference type="NCBI Taxonomy" id="2014075"/>
    <lineage>
        <taxon>Bacteria</taxon>
        <taxon>Bacillati</taxon>
        <taxon>Bacillota</taxon>
        <taxon>Bacilli</taxon>
        <taxon>Bacillales</taxon>
        <taxon>Bacillaceae</taxon>
        <taxon>Bacillus</taxon>
    </lineage>
</organism>
<comment type="subcellular location">
    <subcellularLocation>
        <location evidence="1">Membrane</location>
        <topology evidence="1">Single-pass membrane protein</topology>
    </subcellularLocation>
</comment>
<sequence length="190" mass="21289">MKKRGLLLTIGIIVVVAFYLVSSYNGFVTEQENVNNKWSQIDNQLKRRADLIPNLVNTVKGYAAHEKAVIDSVTSARAQLAGAKTPADKAKADTQLTGALSRLLVVAENYPNLKANENFKALMDELEGTENRISVARKDYNDSVTIYNQKIKKFPGVILARMFEFEKKDYYQVDEKDKVVPNVDFGGNNQ</sequence>
<dbReference type="InterPro" id="IPR023353">
    <property type="entry name" value="LemA-like_dom_sf"/>
</dbReference>
<name>A0ABU6N688_9BACI</name>
<dbReference type="PANTHER" id="PTHR34478:SF2">
    <property type="entry name" value="MEMBRANE PROTEIN"/>
    <property type="match status" value="1"/>
</dbReference>
<comment type="caution">
    <text evidence="7">The sequence shown here is derived from an EMBL/GenBank/DDBJ whole genome shotgun (WGS) entry which is preliminary data.</text>
</comment>
<comment type="similarity">
    <text evidence="2">Belongs to the LemA family.</text>
</comment>
<dbReference type="Proteomes" id="UP001330749">
    <property type="component" value="Unassembled WGS sequence"/>
</dbReference>
<proteinExistence type="inferred from homology"/>
<evidence type="ECO:0000256" key="1">
    <source>
        <dbReference type="ARBA" id="ARBA00004167"/>
    </source>
</evidence>
<accession>A0ABU6N688</accession>
<reference evidence="7 8" key="1">
    <citation type="submission" date="2023-03" db="EMBL/GenBank/DDBJ databases">
        <title>Bacillus Genome Sequencing.</title>
        <authorList>
            <person name="Dunlap C."/>
        </authorList>
    </citation>
    <scope>NUCLEOTIDE SEQUENCE [LARGE SCALE GENOMIC DNA]</scope>
    <source>
        <strain evidence="7 8">B-14544</strain>
    </source>
</reference>
<keyword evidence="6" id="KW-0175">Coiled coil</keyword>
<keyword evidence="4" id="KW-1133">Transmembrane helix</keyword>
<dbReference type="RefSeq" id="WP_327966638.1">
    <property type="nucleotide sequence ID" value="NZ_JARMQG010000041.1"/>
</dbReference>